<dbReference type="PANTHER" id="PTHR12400">
    <property type="entry name" value="INOSITOL POLYPHOSPHATE KINASE"/>
    <property type="match status" value="1"/>
</dbReference>
<dbReference type="InterPro" id="IPR038286">
    <property type="entry name" value="IPK_sf"/>
</dbReference>
<evidence type="ECO:0000256" key="1">
    <source>
        <dbReference type="ARBA" id="ARBA00007374"/>
    </source>
</evidence>
<dbReference type="GO" id="GO:0008440">
    <property type="term" value="F:inositol-1,4,5-trisphosphate 3-kinase activity"/>
    <property type="evidence" value="ECO:0007669"/>
    <property type="project" value="TreeGrafter"/>
</dbReference>
<dbReference type="PANTHER" id="PTHR12400:SF51">
    <property type="entry name" value="INOSITOL POLYPHOSPHATE MULTIKINASE"/>
    <property type="match status" value="1"/>
</dbReference>
<keyword evidence="9" id="KW-1133">Transmembrane helix</keyword>
<dbReference type="EC" id="2.7.-.-" evidence="8"/>
<comment type="catalytic activity">
    <reaction evidence="6">
        <text>1D-myo-inositol 1,4,5-trisphosphate + 2 ATP = 1D-myo-inositol 1,3,4,5,6-pentakisphosphate + 2 ADP + 2 H(+)</text>
        <dbReference type="Rhea" id="RHEA:32359"/>
        <dbReference type="ChEBI" id="CHEBI:15378"/>
        <dbReference type="ChEBI" id="CHEBI:30616"/>
        <dbReference type="ChEBI" id="CHEBI:57733"/>
        <dbReference type="ChEBI" id="CHEBI:203600"/>
        <dbReference type="ChEBI" id="CHEBI:456216"/>
        <dbReference type="EC" id="2.7.1.151"/>
    </reaction>
</comment>
<keyword evidence="9" id="KW-0812">Transmembrane</keyword>
<evidence type="ECO:0000256" key="2">
    <source>
        <dbReference type="ARBA" id="ARBA00022679"/>
    </source>
</evidence>
<dbReference type="SUPFAM" id="SSF56104">
    <property type="entry name" value="SAICAR synthase-like"/>
    <property type="match status" value="1"/>
</dbReference>
<keyword evidence="5" id="KW-0067">ATP-binding</keyword>
<dbReference type="GO" id="GO:0005524">
    <property type="term" value="F:ATP binding"/>
    <property type="evidence" value="ECO:0007669"/>
    <property type="project" value="UniProtKB-KW"/>
</dbReference>
<evidence type="ECO:0000256" key="8">
    <source>
        <dbReference type="RuleBase" id="RU363090"/>
    </source>
</evidence>
<evidence type="ECO:0000256" key="6">
    <source>
        <dbReference type="ARBA" id="ARBA00036164"/>
    </source>
</evidence>
<dbReference type="GO" id="GO:0005634">
    <property type="term" value="C:nucleus"/>
    <property type="evidence" value="ECO:0007669"/>
    <property type="project" value="TreeGrafter"/>
</dbReference>
<organism evidence="10">
    <name type="scientific">Odontella aurita</name>
    <dbReference type="NCBI Taxonomy" id="265563"/>
    <lineage>
        <taxon>Eukaryota</taxon>
        <taxon>Sar</taxon>
        <taxon>Stramenopiles</taxon>
        <taxon>Ochrophyta</taxon>
        <taxon>Bacillariophyta</taxon>
        <taxon>Mediophyceae</taxon>
        <taxon>Biddulphiophycidae</taxon>
        <taxon>Eupodiscales</taxon>
        <taxon>Odontellaceae</taxon>
        <taxon>Odontella</taxon>
    </lineage>
</organism>
<name>A0A7S4IDX3_9STRA</name>
<dbReference type="EMBL" id="HBKQ01015225">
    <property type="protein sequence ID" value="CAE2226505.1"/>
    <property type="molecule type" value="Transcribed_RNA"/>
</dbReference>
<evidence type="ECO:0000256" key="4">
    <source>
        <dbReference type="ARBA" id="ARBA00022777"/>
    </source>
</evidence>
<evidence type="ECO:0000313" key="10">
    <source>
        <dbReference type="EMBL" id="CAE2226505.1"/>
    </source>
</evidence>
<comment type="similarity">
    <text evidence="1 8">Belongs to the inositol phosphokinase (IPK) family.</text>
</comment>
<dbReference type="GO" id="GO:0051765">
    <property type="term" value="F:inositol tetrakisphosphate kinase activity"/>
    <property type="evidence" value="ECO:0007669"/>
    <property type="project" value="TreeGrafter"/>
</dbReference>
<dbReference type="GO" id="GO:0032958">
    <property type="term" value="P:inositol phosphate biosynthetic process"/>
    <property type="evidence" value="ECO:0007669"/>
    <property type="project" value="InterPro"/>
</dbReference>
<reference evidence="10" key="1">
    <citation type="submission" date="2021-01" db="EMBL/GenBank/DDBJ databases">
        <authorList>
            <person name="Corre E."/>
            <person name="Pelletier E."/>
            <person name="Niang G."/>
            <person name="Scheremetjew M."/>
            <person name="Finn R."/>
            <person name="Kale V."/>
            <person name="Holt S."/>
            <person name="Cochrane G."/>
            <person name="Meng A."/>
            <person name="Brown T."/>
            <person name="Cohen L."/>
        </authorList>
    </citation>
    <scope>NUCLEOTIDE SEQUENCE</scope>
    <source>
        <strain evidence="10">Isolate 1302-5</strain>
    </source>
</reference>
<evidence type="ECO:0000256" key="5">
    <source>
        <dbReference type="ARBA" id="ARBA00022840"/>
    </source>
</evidence>
<sequence>MGSRRSAAQSTYFVIATSSAALISWRILQWRARRRAKLVADQAQRMVRDGPMVDFSDPNVRLRLLNTAIRRAAKWMSFQSIDSAVPMRGQVGGVSFDKRPVKTLKPDYALKPVHRDSRGIREIAFYEALKLASQHGGRKGNNGAAVAAAAAMTGGAIDRKSGAPKSAVGQGTKGVINTYDALAMLVAIFVKDTVVVESEHTVVSSWKAMKREIELLRRLSTFTAQYYGVVGQDTVTEDPTESPTVAPSPSPEPRLISTDAHILLSDVTINFSKPCAIDLKIGQQSYEPDAPPDKREREIKKYPQQKEFGFRIVGMRIYDPSHPESDSYGFYSFDKLFGRSLGTRDDVMAAFRTFFSVPGTVYETLDESSLPCDGFDDSMAFSSGQKIRTRVITDLLSQLIVIKGWFEENTALGFYSSSILMVYEGDMSVRSNRDVTNLKMIDFSHVRRQAGGDSGYLHGVNSVIGMFNELLRDSTGR</sequence>
<gene>
    <name evidence="10" type="ORF">OAUR00152_LOCUS10373</name>
</gene>
<evidence type="ECO:0000256" key="7">
    <source>
        <dbReference type="ARBA" id="ARBA00036525"/>
    </source>
</evidence>
<accession>A0A7S4IDX3</accession>
<dbReference type="AlphaFoldDB" id="A0A7S4IDX3"/>
<keyword evidence="4 8" id="KW-0418">Kinase</keyword>
<keyword evidence="9" id="KW-0472">Membrane</keyword>
<keyword evidence="3" id="KW-0547">Nucleotide-binding</keyword>
<feature type="transmembrane region" description="Helical" evidence="9">
    <location>
        <begin position="12"/>
        <end position="28"/>
    </location>
</feature>
<dbReference type="GO" id="GO:0005737">
    <property type="term" value="C:cytoplasm"/>
    <property type="evidence" value="ECO:0007669"/>
    <property type="project" value="TreeGrafter"/>
</dbReference>
<proteinExistence type="inferred from homology"/>
<evidence type="ECO:0000256" key="3">
    <source>
        <dbReference type="ARBA" id="ARBA00022741"/>
    </source>
</evidence>
<dbReference type="Pfam" id="PF03770">
    <property type="entry name" value="IPK"/>
    <property type="match status" value="1"/>
</dbReference>
<dbReference type="Gene3D" id="3.30.470.160">
    <property type="entry name" value="Inositol polyphosphate kinase"/>
    <property type="match status" value="1"/>
</dbReference>
<dbReference type="InterPro" id="IPR005522">
    <property type="entry name" value="IPK"/>
</dbReference>
<protein>
    <recommendedName>
        <fullName evidence="8">Kinase</fullName>
        <ecNumber evidence="8">2.7.-.-</ecNumber>
    </recommendedName>
</protein>
<evidence type="ECO:0000256" key="9">
    <source>
        <dbReference type="SAM" id="Phobius"/>
    </source>
</evidence>
<comment type="catalytic activity">
    <reaction evidence="7">
        <text>1D-myo-inositol 1,3,4,6-tetrakisphosphate + ATP = 1D-myo-inositol 1,3,4,5,6-pentakisphosphate + ADP + H(+)</text>
        <dbReference type="Rhea" id="RHEA:12717"/>
        <dbReference type="ChEBI" id="CHEBI:15378"/>
        <dbReference type="ChEBI" id="CHEBI:30616"/>
        <dbReference type="ChEBI" id="CHEBI:57660"/>
        <dbReference type="ChEBI" id="CHEBI:57733"/>
        <dbReference type="ChEBI" id="CHEBI:456216"/>
        <dbReference type="EC" id="2.7.1.140"/>
    </reaction>
</comment>
<keyword evidence="2 8" id="KW-0808">Transferase</keyword>